<dbReference type="Proteomes" id="UP000186698">
    <property type="component" value="Chromosome 3L"/>
</dbReference>
<evidence type="ECO:0000256" key="3">
    <source>
        <dbReference type="ARBA" id="ARBA00022692"/>
    </source>
</evidence>
<evidence type="ECO:0000256" key="9">
    <source>
        <dbReference type="ARBA" id="ARBA00023180"/>
    </source>
</evidence>
<feature type="domain" description="G-protein coupled receptors family 1 profile" evidence="12">
    <location>
        <begin position="88"/>
        <end position="334"/>
    </location>
</feature>
<dbReference type="GO" id="GO:0007200">
    <property type="term" value="P:phospholipase C-activating G protein-coupled receptor signaling pathway"/>
    <property type="evidence" value="ECO:0007669"/>
    <property type="project" value="TreeGrafter"/>
</dbReference>
<comment type="similarity">
    <text evidence="11">Belongs to the G-protein coupled receptor 1 family.</text>
</comment>
<dbReference type="Bgee" id="108710891">
    <property type="expression patterns" value="Expressed in spleen and 12 other cell types or tissues"/>
</dbReference>
<evidence type="ECO:0000256" key="7">
    <source>
        <dbReference type="ARBA" id="ARBA00023157"/>
    </source>
</evidence>
<dbReference type="STRING" id="8355.A0A1L8GX92"/>
<dbReference type="GO" id="GO:0007186">
    <property type="term" value="P:G protein-coupled receptor signaling pathway"/>
    <property type="evidence" value="ECO:0000318"/>
    <property type="project" value="GO_Central"/>
</dbReference>
<keyword evidence="5 11" id="KW-0297">G-protein coupled receptor</keyword>
<dbReference type="GO" id="GO:0004930">
    <property type="term" value="F:G protein-coupled receptor activity"/>
    <property type="evidence" value="ECO:0000318"/>
    <property type="project" value="GO_Central"/>
</dbReference>
<keyword evidence="2" id="KW-1003">Cell membrane</keyword>
<dbReference type="InterPro" id="IPR003912">
    <property type="entry name" value="Protea_act_rcpt"/>
</dbReference>
<dbReference type="GO" id="GO:0035025">
    <property type="term" value="P:positive regulation of Rho protein signal transduction"/>
    <property type="evidence" value="ECO:0007669"/>
    <property type="project" value="TreeGrafter"/>
</dbReference>
<dbReference type="SUPFAM" id="SSF81321">
    <property type="entry name" value="Family A G protein-coupled receptor-like"/>
    <property type="match status" value="1"/>
</dbReference>
<organism evidence="13 14">
    <name type="scientific">Xenopus laevis</name>
    <name type="common">African clawed frog</name>
    <dbReference type="NCBI Taxonomy" id="8355"/>
    <lineage>
        <taxon>Eukaryota</taxon>
        <taxon>Metazoa</taxon>
        <taxon>Chordata</taxon>
        <taxon>Craniata</taxon>
        <taxon>Vertebrata</taxon>
        <taxon>Euteleostomi</taxon>
        <taxon>Amphibia</taxon>
        <taxon>Batrachia</taxon>
        <taxon>Anura</taxon>
        <taxon>Pipoidea</taxon>
        <taxon>Pipidae</taxon>
        <taxon>Xenopodinae</taxon>
        <taxon>Xenopus</taxon>
        <taxon>Xenopus</taxon>
    </lineage>
</organism>
<dbReference type="GO" id="GO:0005886">
    <property type="term" value="C:plasma membrane"/>
    <property type="evidence" value="ECO:0000318"/>
    <property type="project" value="GO_Central"/>
</dbReference>
<dbReference type="RefSeq" id="XP_018107580.1">
    <property type="nucleotide sequence ID" value="XM_018252091.2"/>
</dbReference>
<evidence type="ECO:0000256" key="2">
    <source>
        <dbReference type="ARBA" id="ARBA00022475"/>
    </source>
</evidence>
<dbReference type="PRINTS" id="PR00237">
    <property type="entry name" value="GPCRRHODOPSN"/>
</dbReference>
<evidence type="ECO:0000313" key="13">
    <source>
        <dbReference type="Proteomes" id="UP000186698"/>
    </source>
</evidence>
<keyword evidence="9" id="KW-0325">Glycoprotein</keyword>
<protein>
    <submittedName>
        <fullName evidence="14">Proteinase-activated receptor 3</fullName>
    </submittedName>
</protein>
<dbReference type="PANTHER" id="PTHR24232">
    <property type="entry name" value="G-PROTEIN COUPLED RECEPTOR"/>
    <property type="match status" value="1"/>
</dbReference>
<dbReference type="GeneID" id="108710891"/>
<accession>A0A1L8GX92</accession>
<dbReference type="PROSITE" id="PS00237">
    <property type="entry name" value="G_PROTEIN_RECEP_F1_1"/>
    <property type="match status" value="1"/>
</dbReference>
<evidence type="ECO:0000259" key="12">
    <source>
        <dbReference type="PROSITE" id="PS50262"/>
    </source>
</evidence>
<dbReference type="FunFam" id="1.20.1070.10:FF:000040">
    <property type="entry name" value="Coagulation factor 2 (thrombin) receptor"/>
    <property type="match status" value="1"/>
</dbReference>
<dbReference type="GO" id="GO:0015057">
    <property type="term" value="F:thrombin-activated receptor activity"/>
    <property type="evidence" value="ECO:0007669"/>
    <property type="project" value="InterPro"/>
</dbReference>
<dbReference type="Gene3D" id="1.20.1070.10">
    <property type="entry name" value="Rhodopsin 7-helix transmembrane proteins"/>
    <property type="match status" value="1"/>
</dbReference>
<dbReference type="OMA" id="FYVSRDF"/>
<keyword evidence="13" id="KW-1185">Reference proteome</keyword>
<dbReference type="Pfam" id="PF00001">
    <property type="entry name" value="7tm_1"/>
    <property type="match status" value="1"/>
</dbReference>
<dbReference type="InterPro" id="IPR000276">
    <property type="entry name" value="GPCR_Rhodpsn"/>
</dbReference>
<dbReference type="AlphaFoldDB" id="A0A1L8GX92"/>
<evidence type="ECO:0000256" key="6">
    <source>
        <dbReference type="ARBA" id="ARBA00023136"/>
    </source>
</evidence>
<evidence type="ECO:0000256" key="5">
    <source>
        <dbReference type="ARBA" id="ARBA00023040"/>
    </source>
</evidence>
<name>A0A1L8GX92_XENLA</name>
<keyword evidence="10 11" id="KW-0807">Transducer</keyword>
<dbReference type="PaxDb" id="8355-A0A1L8GX92"/>
<evidence type="ECO:0000256" key="1">
    <source>
        <dbReference type="ARBA" id="ARBA00004651"/>
    </source>
</evidence>
<evidence type="ECO:0000256" key="8">
    <source>
        <dbReference type="ARBA" id="ARBA00023170"/>
    </source>
</evidence>
<evidence type="ECO:0000256" key="4">
    <source>
        <dbReference type="ARBA" id="ARBA00022989"/>
    </source>
</evidence>
<gene>
    <name evidence="14" type="primary">LOC108710891</name>
</gene>
<dbReference type="PRINTS" id="PR01428">
    <property type="entry name" value="PROTEASEAR"/>
</dbReference>
<dbReference type="GO" id="GO:0007596">
    <property type="term" value="P:blood coagulation"/>
    <property type="evidence" value="ECO:0007669"/>
    <property type="project" value="InterPro"/>
</dbReference>
<evidence type="ECO:0000313" key="14">
    <source>
        <dbReference type="RefSeq" id="XP_018107580.1"/>
    </source>
</evidence>
<dbReference type="OrthoDB" id="9370401at2759"/>
<dbReference type="PROSITE" id="PS50262">
    <property type="entry name" value="G_PROTEIN_RECEP_F1_2"/>
    <property type="match status" value="1"/>
</dbReference>
<keyword evidence="7" id="KW-1015">Disulfide bond</keyword>
<evidence type="ECO:0000256" key="11">
    <source>
        <dbReference type="RuleBase" id="RU000688"/>
    </source>
</evidence>
<keyword evidence="4" id="KW-1133">Transmembrane helix</keyword>
<keyword evidence="6" id="KW-0472">Membrane</keyword>
<keyword evidence="8 11" id="KW-0675">Receptor</keyword>
<evidence type="ECO:0000256" key="10">
    <source>
        <dbReference type="ARBA" id="ARBA00023224"/>
    </source>
</evidence>
<dbReference type="KEGG" id="xla:108710891"/>
<dbReference type="PANTHER" id="PTHR24232:SF110">
    <property type="entry name" value="PROTEINASE-ACTIVATED RECEPTOR 3 ISOFORM X1"/>
    <property type="match status" value="1"/>
</dbReference>
<comment type="subcellular location">
    <subcellularLocation>
        <location evidence="1">Cell membrane</location>
        <topology evidence="1">Multi-pass membrane protein</topology>
    </subcellularLocation>
</comment>
<keyword evidence="3 11" id="KW-0812">Transmembrane</keyword>
<proteinExistence type="inferred from homology"/>
<dbReference type="InterPro" id="IPR017452">
    <property type="entry name" value="GPCR_Rhodpsn_7TM"/>
</dbReference>
<sequence length="382" mass="43074">MELKRSRTAYWILCIILLTISLFSATRAACSNVKEPSEIVPQKGRFYKPDNCNSSILDNDIKHHLQSSVTTIIIPAVYTLVLVLGLPANLIALWVLGFKSKKMPSTLLLINLAAADLLFMLALPFKIIYYYLGNNWIFGDIPCGVVTAIFYGNMYCSALFLMAISIDRYIALVHPFSKKCLRGWGSSVGAAVVIWLVVAAGMSAFLIVPQTKTFRIPNITTCNDVYPLCTGYDWYRIYFLGLFSIGFALPLAVILFCYMSILVVLIKSRGSHRHVIKIIILVLITFILFFTPSNILLLLHYQENQWECHNQLYFWYVIALSLTSMNSCTDPVLYYYMSEDFQTLAKATFCGSKEKNNSLLASTKSSKLYSSSDNKQSVRTDS</sequence>
<reference evidence="14" key="1">
    <citation type="submission" date="2025-08" db="UniProtKB">
        <authorList>
            <consortium name="RefSeq"/>
        </authorList>
    </citation>
    <scope>IDENTIFICATION</scope>
    <source>
        <strain evidence="14">J_2021</strain>
        <tissue evidence="14">Erythrocytes</tissue>
    </source>
</reference>